<keyword evidence="2" id="KW-1003">Cell membrane</keyword>
<feature type="transmembrane region" description="Helical" evidence="6">
    <location>
        <begin position="286"/>
        <end position="309"/>
    </location>
</feature>
<feature type="transmembrane region" description="Helical" evidence="6">
    <location>
        <begin position="82"/>
        <end position="107"/>
    </location>
</feature>
<feature type="transmembrane region" description="Helical" evidence="6">
    <location>
        <begin position="247"/>
        <end position="274"/>
    </location>
</feature>
<accession>A0A532VAJ6</accession>
<organism evidence="7 8">
    <name type="scientific">candidate division TA06 bacterium B3_TA06</name>
    <dbReference type="NCBI Taxonomy" id="2012487"/>
    <lineage>
        <taxon>Bacteria</taxon>
        <taxon>Bacteria division TA06</taxon>
    </lineage>
</organism>
<protein>
    <submittedName>
        <fullName evidence="7">Uncharacterized protein</fullName>
    </submittedName>
</protein>
<dbReference type="GO" id="GO:0005886">
    <property type="term" value="C:plasma membrane"/>
    <property type="evidence" value="ECO:0007669"/>
    <property type="project" value="UniProtKB-SubCell"/>
</dbReference>
<evidence type="ECO:0000256" key="2">
    <source>
        <dbReference type="ARBA" id="ARBA00022475"/>
    </source>
</evidence>
<comment type="caution">
    <text evidence="7">The sequence shown here is derived from an EMBL/GenBank/DDBJ whole genome shotgun (WGS) entry which is preliminary data.</text>
</comment>
<evidence type="ECO:0000256" key="1">
    <source>
        <dbReference type="ARBA" id="ARBA00004651"/>
    </source>
</evidence>
<evidence type="ECO:0000256" key="4">
    <source>
        <dbReference type="ARBA" id="ARBA00022989"/>
    </source>
</evidence>
<proteinExistence type="predicted"/>
<keyword evidence="4 6" id="KW-1133">Transmembrane helix</keyword>
<dbReference type="PANTHER" id="PTHR30250:SF26">
    <property type="entry name" value="PSMA PROTEIN"/>
    <property type="match status" value="1"/>
</dbReference>
<gene>
    <name evidence="7" type="ORF">CEE36_00155</name>
</gene>
<keyword evidence="5 6" id="KW-0472">Membrane</keyword>
<keyword evidence="3 6" id="KW-0812">Transmembrane</keyword>
<feature type="transmembrane region" description="Helical" evidence="6">
    <location>
        <begin position="378"/>
        <end position="399"/>
    </location>
</feature>
<evidence type="ECO:0000256" key="5">
    <source>
        <dbReference type="ARBA" id="ARBA00023136"/>
    </source>
</evidence>
<dbReference type="InterPro" id="IPR002797">
    <property type="entry name" value="Polysacc_synth"/>
</dbReference>
<feature type="transmembrane region" description="Helical" evidence="6">
    <location>
        <begin position="352"/>
        <end position="372"/>
    </location>
</feature>
<feature type="transmembrane region" description="Helical" evidence="6">
    <location>
        <begin position="321"/>
        <end position="340"/>
    </location>
</feature>
<feature type="transmembrane region" description="Helical" evidence="6">
    <location>
        <begin position="205"/>
        <end position="227"/>
    </location>
</feature>
<evidence type="ECO:0000256" key="6">
    <source>
        <dbReference type="SAM" id="Phobius"/>
    </source>
</evidence>
<feature type="transmembrane region" description="Helical" evidence="6">
    <location>
        <begin position="44"/>
        <end position="70"/>
    </location>
</feature>
<name>A0A532VAJ6_UNCT6</name>
<dbReference type="InterPro" id="IPR050833">
    <property type="entry name" value="Poly_Biosynth_Transport"/>
</dbReference>
<feature type="transmembrane region" description="Helical" evidence="6">
    <location>
        <begin position="12"/>
        <end position="32"/>
    </location>
</feature>
<evidence type="ECO:0000313" key="8">
    <source>
        <dbReference type="Proteomes" id="UP000317778"/>
    </source>
</evidence>
<dbReference type="EMBL" id="NJBO01000001">
    <property type="protein sequence ID" value="TKJ44191.1"/>
    <property type="molecule type" value="Genomic_DNA"/>
</dbReference>
<evidence type="ECO:0000313" key="7">
    <source>
        <dbReference type="EMBL" id="TKJ44191.1"/>
    </source>
</evidence>
<sequence>MKRKGDFLAKATGTFLTMGFSTCLGFIVNLILARVLGPAGKGTIAPALSVATIGITIASLGLDHSAAYFLDKKPFRAKDVLLTSFLFAIISGVLASMGILLALEYVIPEATSLTRLFFAGGVFFTVIYNISHSGLLGRNRLGLINLGRVASDVLRTILATLFLYSLWPTIEGFAFAYMIAQALNAILVTVFAFREVGIIGAKIDLSFLSRAVGFGVAVFLASLTLQANRQIGVLILKMLRSVEETGLYAQAQTFANLLLLLPQALSFALYGAVVGERGKEEFTARIVRLSIFSLLVLSGIVALIAPWLIPALFTEKFTPSIPYLWGLLPGVVIYALPQLYASFIIASWGKPWYVFAASILGLSLNVLLNLLLIPYLGAWGTVIAFDAASIAMALYYVVFLKKQTGISIRGLLLPSGEDFRFLLRRLKSFFKR</sequence>
<reference evidence="7 8" key="1">
    <citation type="submission" date="2017-06" db="EMBL/GenBank/DDBJ databases">
        <title>Novel microbial phyla capable of carbon fixation and sulfur reduction in deep-sea sediments.</title>
        <authorList>
            <person name="Huang J."/>
            <person name="Baker B."/>
            <person name="Wang Y."/>
        </authorList>
    </citation>
    <scope>NUCLEOTIDE SEQUENCE [LARGE SCALE GENOMIC DNA]</scope>
    <source>
        <strain evidence="7">B3_TA06</strain>
    </source>
</reference>
<evidence type="ECO:0000256" key="3">
    <source>
        <dbReference type="ARBA" id="ARBA00022692"/>
    </source>
</evidence>
<dbReference type="PANTHER" id="PTHR30250">
    <property type="entry name" value="PST FAMILY PREDICTED COLANIC ACID TRANSPORTER"/>
    <property type="match status" value="1"/>
</dbReference>
<dbReference type="AlphaFoldDB" id="A0A532VAJ6"/>
<feature type="transmembrane region" description="Helical" evidence="6">
    <location>
        <begin position="113"/>
        <end position="131"/>
    </location>
</feature>
<feature type="transmembrane region" description="Helical" evidence="6">
    <location>
        <begin position="173"/>
        <end position="193"/>
    </location>
</feature>
<dbReference type="Pfam" id="PF01943">
    <property type="entry name" value="Polysacc_synt"/>
    <property type="match status" value="1"/>
</dbReference>
<dbReference type="Proteomes" id="UP000317778">
    <property type="component" value="Unassembled WGS sequence"/>
</dbReference>
<comment type="subcellular location">
    <subcellularLocation>
        <location evidence="1">Cell membrane</location>
        <topology evidence="1">Multi-pass membrane protein</topology>
    </subcellularLocation>
</comment>